<proteinExistence type="predicted"/>
<dbReference type="EMBL" id="SJPU01000001">
    <property type="protein sequence ID" value="TWU19369.1"/>
    <property type="molecule type" value="Genomic_DNA"/>
</dbReference>
<dbReference type="RefSeq" id="WP_146406202.1">
    <property type="nucleotide sequence ID" value="NZ_SJPU01000001.1"/>
</dbReference>
<evidence type="ECO:0000313" key="1">
    <source>
        <dbReference type="EMBL" id="TWU19369.1"/>
    </source>
</evidence>
<name>A0A5C6C9C4_9BACT</name>
<accession>A0A5C6C9C4</accession>
<dbReference type="Proteomes" id="UP000319908">
    <property type="component" value="Unassembled WGS sequence"/>
</dbReference>
<protein>
    <submittedName>
        <fullName evidence="1">Uncharacterized protein</fullName>
    </submittedName>
</protein>
<sequence>MAEQHRIWIEQFGTAVGISDEFGTPNALEYLASEKFLTLLEAAKTDSDCRAESLAFVGKIKSIFE</sequence>
<reference evidence="1 2" key="1">
    <citation type="journal article" date="2020" name="Antonie Van Leeuwenhoek">
        <title>Rhodopirellula heiligendammensis sp. nov., Rhodopirellula pilleata sp. nov., and Rhodopirellula solitaria sp. nov. isolated from natural or artificial marine surfaces in Northern Germany and California, USA, and emended description of the genus Rhodopirellula.</title>
        <authorList>
            <person name="Kallscheuer N."/>
            <person name="Wiegand S."/>
            <person name="Jogler M."/>
            <person name="Boedeker C."/>
            <person name="Peeters S.H."/>
            <person name="Rast P."/>
            <person name="Heuer A."/>
            <person name="Jetten M.S.M."/>
            <person name="Rohde M."/>
            <person name="Jogler C."/>
        </authorList>
    </citation>
    <scope>NUCLEOTIDE SEQUENCE [LARGE SCALE GENOMIC DNA]</scope>
    <source>
        <strain evidence="1 2">Poly21</strain>
    </source>
</reference>
<organism evidence="1 2">
    <name type="scientific">Allorhodopirellula heiligendammensis</name>
    <dbReference type="NCBI Taxonomy" id="2714739"/>
    <lineage>
        <taxon>Bacteria</taxon>
        <taxon>Pseudomonadati</taxon>
        <taxon>Planctomycetota</taxon>
        <taxon>Planctomycetia</taxon>
        <taxon>Pirellulales</taxon>
        <taxon>Pirellulaceae</taxon>
        <taxon>Allorhodopirellula</taxon>
    </lineage>
</organism>
<dbReference type="AlphaFoldDB" id="A0A5C6C9C4"/>
<evidence type="ECO:0000313" key="2">
    <source>
        <dbReference type="Proteomes" id="UP000319908"/>
    </source>
</evidence>
<dbReference type="OrthoDB" id="279751at2"/>
<keyword evidence="2" id="KW-1185">Reference proteome</keyword>
<comment type="caution">
    <text evidence="1">The sequence shown here is derived from an EMBL/GenBank/DDBJ whole genome shotgun (WGS) entry which is preliminary data.</text>
</comment>
<gene>
    <name evidence="1" type="ORF">Poly21_15410</name>
</gene>